<comment type="caution">
    <text evidence="1">The sequence shown here is derived from an EMBL/GenBank/DDBJ whole genome shotgun (WGS) entry which is preliminary data.</text>
</comment>
<protein>
    <submittedName>
        <fullName evidence="1">Uncharacterized protein</fullName>
    </submittedName>
</protein>
<evidence type="ECO:0000313" key="1">
    <source>
        <dbReference type="EMBL" id="KAG0424628.1"/>
    </source>
</evidence>
<reference evidence="1 2" key="1">
    <citation type="journal article" date="2020" name="Cell">
        <title>Large-Scale Comparative Analyses of Tick Genomes Elucidate Their Genetic Diversity and Vector Capacities.</title>
        <authorList>
            <consortium name="Tick Genome and Microbiome Consortium (TIGMIC)"/>
            <person name="Jia N."/>
            <person name="Wang J."/>
            <person name="Shi W."/>
            <person name="Du L."/>
            <person name="Sun Y."/>
            <person name="Zhan W."/>
            <person name="Jiang J.F."/>
            <person name="Wang Q."/>
            <person name="Zhang B."/>
            <person name="Ji P."/>
            <person name="Bell-Sakyi L."/>
            <person name="Cui X.M."/>
            <person name="Yuan T.T."/>
            <person name="Jiang B.G."/>
            <person name="Yang W.F."/>
            <person name="Lam T.T."/>
            <person name="Chang Q.C."/>
            <person name="Ding S.J."/>
            <person name="Wang X.J."/>
            <person name="Zhu J.G."/>
            <person name="Ruan X.D."/>
            <person name="Zhao L."/>
            <person name="Wei J.T."/>
            <person name="Ye R.Z."/>
            <person name="Que T.C."/>
            <person name="Du C.H."/>
            <person name="Zhou Y.H."/>
            <person name="Cheng J.X."/>
            <person name="Dai P.F."/>
            <person name="Guo W.B."/>
            <person name="Han X.H."/>
            <person name="Huang E.J."/>
            <person name="Li L.F."/>
            <person name="Wei W."/>
            <person name="Gao Y.C."/>
            <person name="Liu J.Z."/>
            <person name="Shao H.Z."/>
            <person name="Wang X."/>
            <person name="Wang C.C."/>
            <person name="Yang T.C."/>
            <person name="Huo Q.B."/>
            <person name="Li W."/>
            <person name="Chen H.Y."/>
            <person name="Chen S.E."/>
            <person name="Zhou L.G."/>
            <person name="Ni X.B."/>
            <person name="Tian J.H."/>
            <person name="Sheng Y."/>
            <person name="Liu T."/>
            <person name="Pan Y.S."/>
            <person name="Xia L.Y."/>
            <person name="Li J."/>
            <person name="Zhao F."/>
            <person name="Cao W.C."/>
        </authorList>
    </citation>
    <scope>NUCLEOTIDE SEQUENCE [LARGE SCALE GENOMIC DNA]</scope>
    <source>
        <strain evidence="1">Iper-2018</strain>
    </source>
</reference>
<keyword evidence="2" id="KW-1185">Reference proteome</keyword>
<gene>
    <name evidence="1" type="ORF">HPB47_028158</name>
</gene>
<dbReference type="EMBL" id="JABSTQ010009952">
    <property type="protein sequence ID" value="KAG0424628.1"/>
    <property type="molecule type" value="Genomic_DNA"/>
</dbReference>
<name>A0AC60PVR2_IXOPE</name>
<dbReference type="Proteomes" id="UP000805193">
    <property type="component" value="Unassembled WGS sequence"/>
</dbReference>
<proteinExistence type="predicted"/>
<evidence type="ECO:0000313" key="2">
    <source>
        <dbReference type="Proteomes" id="UP000805193"/>
    </source>
</evidence>
<organism evidence="1 2">
    <name type="scientific">Ixodes persulcatus</name>
    <name type="common">Taiga tick</name>
    <dbReference type="NCBI Taxonomy" id="34615"/>
    <lineage>
        <taxon>Eukaryota</taxon>
        <taxon>Metazoa</taxon>
        <taxon>Ecdysozoa</taxon>
        <taxon>Arthropoda</taxon>
        <taxon>Chelicerata</taxon>
        <taxon>Arachnida</taxon>
        <taxon>Acari</taxon>
        <taxon>Parasitiformes</taxon>
        <taxon>Ixodida</taxon>
        <taxon>Ixodoidea</taxon>
        <taxon>Ixodidae</taxon>
        <taxon>Ixodinae</taxon>
        <taxon>Ixodes</taxon>
    </lineage>
</organism>
<accession>A0AC60PVR2</accession>
<sequence length="883" mass="98303">MWRISSLLVGDMAERFSVVPSSRYFRPGKDRVIFVTKEDHETPSTVTLPEDPEDERADICVAWLISSGMLKIFVKPLARNVAKLVNEKELRRQETRTDGPEKETEMNRLVHKESDTAAMSQSLEPRQVYPFRRYGDVTLLPFLVSHGALRASWSFRANVSRHCTAEKVHLYLQYGGLPVLSPLNATFPDNFVTQRQRLRSIVLDTDSTDHFINVTSPDPGQWFGAAFTLDLHQRIVQKDLFAPCKVFLSSTLSTYELDGVTDLLLNQSTVHRVAQPTYFRFSAPREAWSVNLTVTECKQTGTLSAVGQCPLALRATSGVALVPDEEVDLEVERRTTAINCSADPCQGSMSPEPGEWSYLLVEPVGGPVEFKLHLIATDCKSFEESRSAAKLKRKPEGKIDILEKILSANETILKSVLSEYLEPPDVPDTCWPSYELMHVNMPGAFEYGYRLDHSDSNFSSSLNLSHSEPSLVTFRVFPVVDTGGTLSITLSLHAPEQEALLNNITVRAVLTYGSRPRLRHDERDWDWGSTFAVNTSSLGSATAEIHLPYPEVGLWYLGLLPLCYLEDRRNASVPDWIPCEYESLSVELSINSSACLNQKCGLFGRCFQYISGGIIFSSCYCSSGYRGWGCTDGSEAQSYNHMLIELLLLTLSNLFFLPAILLAVLRRHFLEALVYTATMFSSAFYHACDADLSVICVLRPSVLQYCDFLTATVSLWVTLLCLADLSAPARTLVSTFGVLCIAIAVENDRMGLIVIALPVAFGLTLVFVSWMRQCFVRKSCFPRSKIWLLSIVPGAALAVIGIVLYTGFETRRNYAYVHSAWHALVGLSLFVVLPGRRRSPDGDLKPDPINPCSYVRVEELSDMTPTPEPASTARSQLVLPGTA</sequence>